<name>A0A7X6MAU9_9ACTN</name>
<dbReference type="InterPro" id="IPR013217">
    <property type="entry name" value="Methyltransf_12"/>
</dbReference>
<dbReference type="Pfam" id="PF08242">
    <property type="entry name" value="Methyltransf_12"/>
    <property type="match status" value="1"/>
</dbReference>
<dbReference type="AlphaFoldDB" id="A0A7X6MAU9"/>
<evidence type="ECO:0000259" key="1">
    <source>
        <dbReference type="Pfam" id="PF08242"/>
    </source>
</evidence>
<proteinExistence type="predicted"/>
<dbReference type="RefSeq" id="WP_061080770.1">
    <property type="nucleotide sequence ID" value="NZ_JAAXPG010000002.1"/>
</dbReference>
<dbReference type="EMBL" id="JAAXPG010000002">
    <property type="protein sequence ID" value="NKY96643.1"/>
    <property type="molecule type" value="Genomic_DNA"/>
</dbReference>
<gene>
    <name evidence="2" type="ORF">HGB44_02995</name>
</gene>
<evidence type="ECO:0000313" key="3">
    <source>
        <dbReference type="Proteomes" id="UP000553209"/>
    </source>
</evidence>
<sequence length="250" mass="28951">MVHRSTPHLRDSTHAYPQETAWCRLSQYLGEGFQPRLLDFDELRRHLDREWYDLGPNFYTHSQGYLYDLTHFHYMEAKRTFLHSLRSFAVHHRLTTIADVGCGIGLDAQALLHARYDVDAYDLDNPSLAYARWRFDRDGGTGERIHTLTEFPRRVYDLVYAVDVIGHSSDPNATLGQLFRAGRYVCVTLPPHDDRHRYGPADLHPQLDHEQVLPLMQRLGELVRVEGTPGSTISFWRSLRPQRPLAGMCP</sequence>
<keyword evidence="2" id="KW-0808">Transferase</keyword>
<dbReference type="GO" id="GO:0032259">
    <property type="term" value="P:methylation"/>
    <property type="evidence" value="ECO:0007669"/>
    <property type="project" value="UniProtKB-KW"/>
</dbReference>
<dbReference type="CDD" id="cd02440">
    <property type="entry name" value="AdoMet_MTases"/>
    <property type="match status" value="1"/>
</dbReference>
<keyword evidence="2" id="KW-0489">Methyltransferase</keyword>
<evidence type="ECO:0000313" key="2">
    <source>
        <dbReference type="EMBL" id="NKY96643.1"/>
    </source>
</evidence>
<protein>
    <submittedName>
        <fullName evidence="2">Class I SAM-dependent methyltransferase</fullName>
    </submittedName>
</protein>
<reference evidence="2 3" key="1">
    <citation type="submission" date="2020-04" db="EMBL/GenBank/DDBJ databases">
        <title>MicrobeNet Type strains.</title>
        <authorList>
            <person name="Nicholson A.C."/>
        </authorList>
    </citation>
    <scope>NUCLEOTIDE SEQUENCE [LARGE SCALE GENOMIC DNA]</scope>
    <source>
        <strain evidence="2 3">ATCC 23612</strain>
    </source>
</reference>
<dbReference type="GO" id="GO:0008168">
    <property type="term" value="F:methyltransferase activity"/>
    <property type="evidence" value="ECO:0007669"/>
    <property type="project" value="UniProtKB-KW"/>
</dbReference>
<dbReference type="Proteomes" id="UP000553209">
    <property type="component" value="Unassembled WGS sequence"/>
</dbReference>
<dbReference type="InterPro" id="IPR029063">
    <property type="entry name" value="SAM-dependent_MTases_sf"/>
</dbReference>
<organism evidence="2 3">
    <name type="scientific">Nocardiopsis alborubida</name>
    <dbReference type="NCBI Taxonomy" id="146802"/>
    <lineage>
        <taxon>Bacteria</taxon>
        <taxon>Bacillati</taxon>
        <taxon>Actinomycetota</taxon>
        <taxon>Actinomycetes</taxon>
        <taxon>Streptosporangiales</taxon>
        <taxon>Nocardiopsidaceae</taxon>
        <taxon>Nocardiopsis</taxon>
    </lineage>
</organism>
<dbReference type="SUPFAM" id="SSF53335">
    <property type="entry name" value="S-adenosyl-L-methionine-dependent methyltransferases"/>
    <property type="match status" value="1"/>
</dbReference>
<comment type="caution">
    <text evidence="2">The sequence shown here is derived from an EMBL/GenBank/DDBJ whole genome shotgun (WGS) entry which is preliminary data.</text>
</comment>
<dbReference type="Gene3D" id="3.40.50.150">
    <property type="entry name" value="Vaccinia Virus protein VP39"/>
    <property type="match status" value="1"/>
</dbReference>
<feature type="domain" description="Methyltransferase type 12" evidence="1">
    <location>
        <begin position="99"/>
        <end position="180"/>
    </location>
</feature>
<accession>A0A7X6MAU9</accession>
<keyword evidence="3" id="KW-1185">Reference proteome</keyword>